<reference evidence="4 5" key="1">
    <citation type="submission" date="2022-01" db="EMBL/GenBank/DDBJ databases">
        <title>Draft genome sequence of Sabulilitoribacter multivorans KCTC 32326.</title>
        <authorList>
            <person name="Oh J.-S."/>
        </authorList>
    </citation>
    <scope>NUCLEOTIDE SEQUENCE [LARGE SCALE GENOMIC DNA]</scope>
    <source>
        <strain evidence="4 5">M-M16</strain>
    </source>
</reference>
<evidence type="ECO:0000256" key="2">
    <source>
        <dbReference type="SAM" id="SignalP"/>
    </source>
</evidence>
<dbReference type="EMBL" id="JAKKDV010000004">
    <property type="protein sequence ID" value="MCF7561176.1"/>
    <property type="molecule type" value="Genomic_DNA"/>
</dbReference>
<dbReference type="RefSeq" id="WP_237231845.1">
    <property type="nucleotide sequence ID" value="NZ_JAKKDV010000004.1"/>
</dbReference>
<keyword evidence="1 2" id="KW-0732">Signal</keyword>
<dbReference type="Pfam" id="PF09471">
    <property type="entry name" value="Peptidase_M64"/>
    <property type="match status" value="1"/>
</dbReference>
<organism evidence="4 5">
    <name type="scientific">Flaviramulus multivorans</name>
    <dbReference type="NCBI Taxonomy" id="1304750"/>
    <lineage>
        <taxon>Bacteria</taxon>
        <taxon>Pseudomonadati</taxon>
        <taxon>Bacteroidota</taxon>
        <taxon>Flavobacteriia</taxon>
        <taxon>Flavobacteriales</taxon>
        <taxon>Flavobacteriaceae</taxon>
        <taxon>Flaviramulus</taxon>
    </lineage>
</organism>
<name>A0ABS9IKR5_9FLAO</name>
<dbReference type="Pfam" id="PF18962">
    <property type="entry name" value="Por_Secre_tail"/>
    <property type="match status" value="1"/>
</dbReference>
<feature type="signal peptide" evidence="2">
    <location>
        <begin position="1"/>
        <end position="19"/>
    </location>
</feature>
<dbReference type="InterPro" id="IPR019026">
    <property type="entry name" value="Peptidase_M64_IgA"/>
</dbReference>
<keyword evidence="5" id="KW-1185">Reference proteome</keyword>
<accession>A0ABS9IKR5</accession>
<dbReference type="InterPro" id="IPR026444">
    <property type="entry name" value="Secre_tail"/>
</dbReference>
<feature type="chain" id="PRO_5046348643" evidence="2">
    <location>
        <begin position="20"/>
        <end position="464"/>
    </location>
</feature>
<dbReference type="InterPro" id="IPR024079">
    <property type="entry name" value="MetalloPept_cat_dom_sf"/>
</dbReference>
<evidence type="ECO:0000256" key="1">
    <source>
        <dbReference type="ARBA" id="ARBA00022729"/>
    </source>
</evidence>
<protein>
    <submittedName>
        <fullName evidence="4">M64 family metallo-endopeptidase</fullName>
    </submittedName>
</protein>
<dbReference type="Proteomes" id="UP001200022">
    <property type="component" value="Unassembled WGS sequence"/>
</dbReference>
<proteinExistence type="predicted"/>
<evidence type="ECO:0000313" key="4">
    <source>
        <dbReference type="EMBL" id="MCF7561176.1"/>
    </source>
</evidence>
<evidence type="ECO:0000313" key="5">
    <source>
        <dbReference type="Proteomes" id="UP001200022"/>
    </source>
</evidence>
<comment type="caution">
    <text evidence="4">The sequence shown here is derived from an EMBL/GenBank/DDBJ whole genome shotgun (WGS) entry which is preliminary data.</text>
</comment>
<gene>
    <name evidence="4" type="ORF">L3X39_11055</name>
</gene>
<sequence>MKNLLLLFVLFLNINYSNAQIFDVESIKFSGDNDKRINLVIISEGYQTTEFTKFKTDATNFLDDLFMQSPFAEYTDYFNAYIIKVPSNESGSDHPGTATDVTEPASPITTADTYFNTSYDSFNIHRLLYTFNTSTINTVLANNFPEYDQAIVLVNSDEYGGSGGVHAFTSTGASANEIAIHELGHSLFDLKDEYYPGDALAAEAINMTQETNTSLVKWKNWIGINGIGIYQYLDGFGTPKPWYRPHETCKMRYLGFDFCAVCTEGIIEKIHDLVSPIDSYAPVSNTVENPSFPIDFSLSLIKPIPNTLETVWTLNASNFANNIDDVSLIETDLVEGTNTLTAVTNDASTLLKVDNHETIHVYTVTWTINYSSLGIEDINSLVNNLSITVYPNPTNDIVNFKFENSNNLDLKIDVVSIDGKTLKSLLVSNYETQQVDISNLSTGIYIANCYANNVLVASKRLVKQ</sequence>
<evidence type="ECO:0000259" key="3">
    <source>
        <dbReference type="Pfam" id="PF18962"/>
    </source>
</evidence>
<feature type="domain" description="Secretion system C-terminal sorting" evidence="3">
    <location>
        <begin position="389"/>
        <end position="460"/>
    </location>
</feature>
<dbReference type="NCBIfam" id="TIGR04183">
    <property type="entry name" value="Por_Secre_tail"/>
    <property type="match status" value="1"/>
</dbReference>
<dbReference type="Gene3D" id="3.40.390.10">
    <property type="entry name" value="Collagenase (Catalytic Domain)"/>
    <property type="match status" value="1"/>
</dbReference>